<proteinExistence type="predicted"/>
<protein>
    <submittedName>
        <fullName evidence="2">Uncharacterized protein</fullName>
    </submittedName>
</protein>
<keyword evidence="1" id="KW-1133">Transmembrane helix</keyword>
<keyword evidence="1" id="KW-0812">Transmembrane</keyword>
<dbReference type="EMBL" id="JAOCCL010000018">
    <property type="protein sequence ID" value="MDH0826590.1"/>
    <property type="molecule type" value="Genomic_DNA"/>
</dbReference>
<evidence type="ECO:0000256" key="1">
    <source>
        <dbReference type="SAM" id="Phobius"/>
    </source>
</evidence>
<feature type="transmembrane region" description="Helical" evidence="1">
    <location>
        <begin position="42"/>
        <end position="65"/>
    </location>
</feature>
<accession>A0AA42MA32</accession>
<name>A0AA42MA32_ACIJO</name>
<gene>
    <name evidence="2" type="ORF">N5C97_08760</name>
</gene>
<dbReference type="Proteomes" id="UP001160116">
    <property type="component" value="Unassembled WGS sequence"/>
</dbReference>
<dbReference type="AlphaFoldDB" id="A0AA42MA32"/>
<feature type="transmembrane region" description="Helical" evidence="1">
    <location>
        <begin position="12"/>
        <end position="30"/>
    </location>
</feature>
<organism evidence="2 3">
    <name type="scientific">Acinetobacter johnsonii</name>
    <dbReference type="NCBI Taxonomy" id="40214"/>
    <lineage>
        <taxon>Bacteria</taxon>
        <taxon>Pseudomonadati</taxon>
        <taxon>Pseudomonadota</taxon>
        <taxon>Gammaproteobacteria</taxon>
        <taxon>Moraxellales</taxon>
        <taxon>Moraxellaceae</taxon>
        <taxon>Acinetobacter</taxon>
    </lineage>
</organism>
<sequence length="78" mass="8846">MLKENMKVNESLWANVMVWVLTINFLLAVLKATTAFYKNPSIASWIASLLVVSLMIGFSIFLGHLEFEVKKTLKKADK</sequence>
<evidence type="ECO:0000313" key="3">
    <source>
        <dbReference type="Proteomes" id="UP001160116"/>
    </source>
</evidence>
<comment type="caution">
    <text evidence="2">The sequence shown here is derived from an EMBL/GenBank/DDBJ whole genome shotgun (WGS) entry which is preliminary data.</text>
</comment>
<reference evidence="2" key="1">
    <citation type="submission" date="2022-09" db="EMBL/GenBank/DDBJ databases">
        <title>Intensive care unit water sources are persistently colonized with multi-drug resistant bacteria and are the site of extensive horizontal gene transfer of antibiotic resistance genes.</title>
        <authorList>
            <person name="Diorio-Toth L."/>
        </authorList>
    </citation>
    <scope>NUCLEOTIDE SEQUENCE</scope>
    <source>
        <strain evidence="2">GD03885</strain>
    </source>
</reference>
<evidence type="ECO:0000313" key="2">
    <source>
        <dbReference type="EMBL" id="MDH0826590.1"/>
    </source>
</evidence>
<keyword evidence="1" id="KW-0472">Membrane</keyword>
<dbReference type="RefSeq" id="WP_278345052.1">
    <property type="nucleotide sequence ID" value="NZ_JAOCCL010000018.1"/>
</dbReference>